<dbReference type="Gene3D" id="1.10.357.10">
    <property type="entry name" value="Tetracycline Repressor, domain 2"/>
    <property type="match status" value="1"/>
</dbReference>
<keyword evidence="5" id="KW-0175">Coiled coil</keyword>
<protein>
    <submittedName>
        <fullName evidence="8">TetR family transcriptional regulator</fullName>
    </submittedName>
</protein>
<feature type="region of interest" description="Disordered" evidence="6">
    <location>
        <begin position="1"/>
        <end position="22"/>
    </location>
</feature>
<dbReference type="InterPro" id="IPR001647">
    <property type="entry name" value="HTH_TetR"/>
</dbReference>
<evidence type="ECO:0000256" key="5">
    <source>
        <dbReference type="SAM" id="Coils"/>
    </source>
</evidence>
<feature type="coiled-coil region" evidence="5">
    <location>
        <begin position="137"/>
        <end position="164"/>
    </location>
</feature>
<evidence type="ECO:0000256" key="6">
    <source>
        <dbReference type="SAM" id="MobiDB-lite"/>
    </source>
</evidence>
<dbReference type="OrthoDB" id="116240at2"/>
<evidence type="ECO:0000256" key="1">
    <source>
        <dbReference type="ARBA" id="ARBA00023015"/>
    </source>
</evidence>
<dbReference type="AlphaFoldDB" id="A0A193GFK9"/>
<dbReference type="EMBL" id="CP016172">
    <property type="protein sequence ID" value="ANN78595.1"/>
    <property type="molecule type" value="Genomic_DNA"/>
</dbReference>
<keyword evidence="2 4" id="KW-0238">DNA-binding</keyword>
<name>A0A193GFK9_9BORD</name>
<keyword evidence="9" id="KW-1185">Reference proteome</keyword>
<gene>
    <name evidence="8" type="ORF">BAU07_17075</name>
</gene>
<dbReference type="GO" id="GO:0003677">
    <property type="term" value="F:DNA binding"/>
    <property type="evidence" value="ECO:0007669"/>
    <property type="project" value="UniProtKB-UniRule"/>
</dbReference>
<dbReference type="SUPFAM" id="SSF46689">
    <property type="entry name" value="Homeodomain-like"/>
    <property type="match status" value="1"/>
</dbReference>
<dbReference type="PANTHER" id="PTHR47506:SF1">
    <property type="entry name" value="HTH-TYPE TRANSCRIPTIONAL REGULATOR YJDC"/>
    <property type="match status" value="1"/>
</dbReference>
<organism evidence="8 9">
    <name type="scientific">Bordetella flabilis</name>
    <dbReference type="NCBI Taxonomy" id="463014"/>
    <lineage>
        <taxon>Bacteria</taxon>
        <taxon>Pseudomonadati</taxon>
        <taxon>Pseudomonadota</taxon>
        <taxon>Betaproteobacteria</taxon>
        <taxon>Burkholderiales</taxon>
        <taxon>Alcaligenaceae</taxon>
        <taxon>Bordetella</taxon>
    </lineage>
</organism>
<evidence type="ECO:0000256" key="4">
    <source>
        <dbReference type="PROSITE-ProRule" id="PRU00335"/>
    </source>
</evidence>
<dbReference type="KEGG" id="bfz:BAU07_17075"/>
<keyword evidence="1" id="KW-0805">Transcription regulation</keyword>
<evidence type="ECO:0000256" key="2">
    <source>
        <dbReference type="ARBA" id="ARBA00023125"/>
    </source>
</evidence>
<sequence length="208" mass="22508">MQRPSPDSSLPPASGEARQPRAAERIRRMAKELFYRDGIRAVGVDEIATRAGATKPTLYRSFGSKDELAASYLKDYDTAFFRRFEDAIAPYAGDARAQLVAYFRHVAERVTAPGYRGCALTNTAVEYPRHAGTHPGRAIAEENKQQLRARLRELAAQAGASDAEALGDALLLLLEGCFVTSQLFGESDSAPAQVAADAAEKLIGAYLS</sequence>
<evidence type="ECO:0000313" key="9">
    <source>
        <dbReference type="Proteomes" id="UP000091926"/>
    </source>
</evidence>
<dbReference type="PROSITE" id="PS50977">
    <property type="entry name" value="HTH_TETR_2"/>
    <property type="match status" value="1"/>
</dbReference>
<dbReference type="SUPFAM" id="SSF48498">
    <property type="entry name" value="Tetracyclin repressor-like, C-terminal domain"/>
    <property type="match status" value="1"/>
</dbReference>
<keyword evidence="3" id="KW-0804">Transcription</keyword>
<evidence type="ECO:0000259" key="7">
    <source>
        <dbReference type="PROSITE" id="PS50977"/>
    </source>
</evidence>
<dbReference type="Pfam" id="PF00440">
    <property type="entry name" value="TetR_N"/>
    <property type="match status" value="1"/>
</dbReference>
<dbReference type="InterPro" id="IPR036271">
    <property type="entry name" value="Tet_transcr_reg_TetR-rel_C_sf"/>
</dbReference>
<evidence type="ECO:0000256" key="3">
    <source>
        <dbReference type="ARBA" id="ARBA00023163"/>
    </source>
</evidence>
<proteinExistence type="predicted"/>
<dbReference type="STRING" id="463014.BAU07_17075"/>
<accession>A0A193GFK9</accession>
<feature type="DNA-binding region" description="H-T-H motif" evidence="4">
    <location>
        <begin position="43"/>
        <end position="62"/>
    </location>
</feature>
<reference evidence="8 9" key="1">
    <citation type="submission" date="2016-06" db="EMBL/GenBank/DDBJ databases">
        <title>Complete genome sequences of Bordetella bronchialis and Bordetella flabilis.</title>
        <authorList>
            <person name="LiPuma J.J."/>
            <person name="Spilker T."/>
        </authorList>
    </citation>
    <scope>NUCLEOTIDE SEQUENCE [LARGE SCALE GENOMIC DNA]</scope>
    <source>
        <strain evidence="8 9">AU10664</strain>
    </source>
</reference>
<feature type="domain" description="HTH tetR-type" evidence="7">
    <location>
        <begin position="20"/>
        <end position="80"/>
    </location>
</feature>
<dbReference type="PRINTS" id="PR00455">
    <property type="entry name" value="HTHTETR"/>
</dbReference>
<dbReference type="InterPro" id="IPR009057">
    <property type="entry name" value="Homeodomain-like_sf"/>
</dbReference>
<dbReference type="RefSeq" id="WP_066659899.1">
    <property type="nucleotide sequence ID" value="NZ_CBCSCL010000018.1"/>
</dbReference>
<evidence type="ECO:0000313" key="8">
    <source>
        <dbReference type="EMBL" id="ANN78595.1"/>
    </source>
</evidence>
<dbReference type="Proteomes" id="UP000091926">
    <property type="component" value="Chromosome"/>
</dbReference>
<dbReference type="PANTHER" id="PTHR47506">
    <property type="entry name" value="TRANSCRIPTIONAL REGULATORY PROTEIN"/>
    <property type="match status" value="1"/>
</dbReference>